<feature type="transmembrane region" description="Helical" evidence="6">
    <location>
        <begin position="126"/>
        <end position="143"/>
    </location>
</feature>
<evidence type="ECO:0000313" key="8">
    <source>
        <dbReference type="EMBL" id="OUS45658.1"/>
    </source>
</evidence>
<evidence type="ECO:0000256" key="5">
    <source>
        <dbReference type="SAM" id="MobiDB-lite"/>
    </source>
</evidence>
<feature type="transmembrane region" description="Helical" evidence="6">
    <location>
        <begin position="163"/>
        <end position="182"/>
    </location>
</feature>
<feature type="region of interest" description="Disordered" evidence="5">
    <location>
        <begin position="253"/>
        <end position="273"/>
    </location>
</feature>
<feature type="transmembrane region" description="Helical" evidence="6">
    <location>
        <begin position="90"/>
        <end position="114"/>
    </location>
</feature>
<accession>A0A1Y5I7X1</accession>
<comment type="subcellular location">
    <subcellularLocation>
        <location evidence="1">Membrane</location>
        <topology evidence="1">Multi-pass membrane protein</topology>
    </subcellularLocation>
</comment>
<dbReference type="EMBL" id="KZ155787">
    <property type="protein sequence ID" value="OUS45658.1"/>
    <property type="molecule type" value="Genomic_DNA"/>
</dbReference>
<feature type="transmembrane region" description="Helical" evidence="6">
    <location>
        <begin position="67"/>
        <end position="84"/>
    </location>
</feature>
<keyword evidence="2 6" id="KW-0812">Transmembrane</keyword>
<dbReference type="eggNOG" id="KOG1441">
    <property type="taxonomic scope" value="Eukaryota"/>
</dbReference>
<protein>
    <recommendedName>
        <fullName evidence="7">Sugar phosphate transporter domain-containing protein</fullName>
    </recommendedName>
</protein>
<keyword evidence="3 6" id="KW-1133">Transmembrane helix</keyword>
<evidence type="ECO:0000259" key="7">
    <source>
        <dbReference type="Pfam" id="PF03151"/>
    </source>
</evidence>
<dbReference type="InterPro" id="IPR050186">
    <property type="entry name" value="TPT_transporter"/>
</dbReference>
<organism evidence="8">
    <name type="scientific">Ostreococcus tauri</name>
    <name type="common">Marine green alga</name>
    <dbReference type="NCBI Taxonomy" id="70448"/>
    <lineage>
        <taxon>Eukaryota</taxon>
        <taxon>Viridiplantae</taxon>
        <taxon>Chlorophyta</taxon>
        <taxon>Mamiellophyceae</taxon>
        <taxon>Mamiellales</taxon>
        <taxon>Bathycoccaceae</taxon>
        <taxon>Ostreococcus</taxon>
    </lineage>
</organism>
<sequence length="273" mass="29923">MSHRLTLGEWCANILPIGFCTALSLAAANVAYSYLSLSFIQMLKAFAPVVCYATLVAFGLDRFSGRIATTLSVVMIGCFVAAWGEAHVTAFGLGCMLTAEVAEAFRSVGVQYLIANRKFSLFNGMYYFSPATLVFIMGLSLVFEREELFRYENGSVFAKYWYLIVICATFGFAVNYVCLGVVRHAGSLMVKTMSQLKNVAVIVAAMFMYGDEVSTLECVGYAVATAGFIGFNLAKARDNVQVRELVARRDAESDARSPERVSLLRQKNNAPPL</sequence>
<dbReference type="Pfam" id="PF03151">
    <property type="entry name" value="TPT"/>
    <property type="match status" value="1"/>
</dbReference>
<evidence type="ECO:0000256" key="1">
    <source>
        <dbReference type="ARBA" id="ARBA00004141"/>
    </source>
</evidence>
<dbReference type="AlphaFoldDB" id="A0A1Y5I7X1"/>
<keyword evidence="4 6" id="KW-0472">Membrane</keyword>
<gene>
    <name evidence="8" type="ORF">BE221DRAFT_195266</name>
</gene>
<dbReference type="GO" id="GO:0016020">
    <property type="term" value="C:membrane"/>
    <property type="evidence" value="ECO:0007669"/>
    <property type="project" value="UniProtKB-SubCell"/>
</dbReference>
<evidence type="ECO:0000256" key="6">
    <source>
        <dbReference type="SAM" id="Phobius"/>
    </source>
</evidence>
<evidence type="ECO:0000256" key="4">
    <source>
        <dbReference type="ARBA" id="ARBA00023136"/>
    </source>
</evidence>
<feature type="transmembrane region" description="Helical" evidence="6">
    <location>
        <begin position="38"/>
        <end position="60"/>
    </location>
</feature>
<dbReference type="InterPro" id="IPR004853">
    <property type="entry name" value="Sugar_P_trans_dom"/>
</dbReference>
<name>A0A1Y5I7X1_OSTTA</name>
<dbReference type="PANTHER" id="PTHR11132">
    <property type="entry name" value="SOLUTE CARRIER FAMILY 35"/>
    <property type="match status" value="1"/>
</dbReference>
<proteinExistence type="predicted"/>
<evidence type="ECO:0000256" key="2">
    <source>
        <dbReference type="ARBA" id="ARBA00022692"/>
    </source>
</evidence>
<reference evidence="8" key="1">
    <citation type="submission" date="2017-04" db="EMBL/GenBank/DDBJ databases">
        <title>Population genomics of picophytoplankton unveils novel chromosome hypervariability.</title>
        <authorList>
            <consortium name="DOE Joint Genome Institute"/>
            <person name="Blanc-Mathieu R."/>
            <person name="Krasovec M."/>
            <person name="Hebrard M."/>
            <person name="Yau S."/>
            <person name="Desgranges E."/>
            <person name="Martin J."/>
            <person name="Schackwitz W."/>
            <person name="Kuo A."/>
            <person name="Salin G."/>
            <person name="Donnadieu C."/>
            <person name="Desdevises Y."/>
            <person name="Sanchez-Ferandin S."/>
            <person name="Moreau H."/>
            <person name="Rivals E."/>
            <person name="Grigoriev I.V."/>
            <person name="Grimsley N."/>
            <person name="Eyre-Walker A."/>
            <person name="Piganeau G."/>
        </authorList>
    </citation>
    <scope>NUCLEOTIDE SEQUENCE [LARGE SCALE GENOMIC DNA]</scope>
    <source>
        <strain evidence="8">RCC 1115</strain>
    </source>
</reference>
<feature type="transmembrane region" description="Helical" evidence="6">
    <location>
        <begin position="12"/>
        <end position="32"/>
    </location>
</feature>
<evidence type="ECO:0000256" key="3">
    <source>
        <dbReference type="ARBA" id="ARBA00022989"/>
    </source>
</evidence>
<dbReference type="Proteomes" id="UP000195557">
    <property type="component" value="Unassembled WGS sequence"/>
</dbReference>
<feature type="domain" description="Sugar phosphate transporter" evidence="7">
    <location>
        <begin position="11"/>
        <end position="228"/>
    </location>
</feature>